<dbReference type="GO" id="GO:0008201">
    <property type="term" value="F:heparin binding"/>
    <property type="evidence" value="ECO:0007669"/>
    <property type="project" value="TreeGrafter"/>
</dbReference>
<sequence length="839" mass="93316">MIWLLCLGVWSFSLFDVGLSLPAGKNISLTKLFSIKLADLHDIQKNVKRNYEGLGIDARQDSSSLGQNVTLFRLHRPGFQHVDRSVALESNLHPGLYLRYKNYKFRMEKAKPTGLFEKDATFLERNPFGPNSIALELFTHPGWFMCHDTTKPFALKAVSKVVRSKEFDQKCVFRQNVLKVYGPKPNGESNQDKEQEEAKAAEILDSLVSKESIGEILAVKSTNKPAVVQGQVGAQTNRQPAKINLPQGSKNIGPALSQANKGLRNSQINSLNQGVSAIKGFYQPNQPVNSYNNAVARMKYINSLRRKGFSTKPFSQGSQNVYTGYRPRIAGKPLQGSRYGLSYTNTPHRLAQYTRTPSNYGNTWPRTRPPVYKGIDLQGGPGSMRPGKVLHMAQKPPAPVVQTSYSRFQNPLKNQVNRLPKASSTYNFINANKPQQYNARPQTGPISVALPKARPISSANKMTPPEIKPIVWGEPMSSQTSKPITKSGSAVLSGSGSGEIPVAKHREPKPIDPKRAVYGMGDKCISIRFFNKIQKPVKIVSSMKREGYLVTAETFKLKTIFKHARKDRKVHFYAQDLNDKEDVLLNNNNVVTVIPGPCDLPYRSIYLSRNGQYSNKDVEGFLKSEEEKESGLAQGKSGAVLRPNPQDGFSQWSDFGPCSTTCGTGLQTRNRVCMPGRACLGTTRESRACIHAPCSEPFCVQTYGGNVGSGKCCALPFIFQDTVYDKCITHANTGGMWCSTTPNYDQDKSWGFCKLTERRSNLFYRPHGYPAFSPVPRSASLSKIPTTCPKSCYNRCVPGCHVTCCSAHALAFPAVFTDRTTEQQRLLREQQSRRTYVLY</sequence>
<accession>A0A6P8IHG0</accession>
<dbReference type="PANTHER" id="PTHR22918:SF1">
    <property type="entry name" value="FIBRONECTIN TYPE-II DOMAIN-CONTAINING PROTEIN"/>
    <property type="match status" value="1"/>
</dbReference>
<dbReference type="SUPFAM" id="SSF57440">
    <property type="entry name" value="Kringle-like"/>
    <property type="match status" value="1"/>
</dbReference>
<dbReference type="Proteomes" id="UP000515163">
    <property type="component" value="Unplaced"/>
</dbReference>
<dbReference type="InterPro" id="IPR051666">
    <property type="entry name" value="SP_Capacitation_Regulator"/>
</dbReference>
<dbReference type="AlphaFoldDB" id="A0A6P8IHG0"/>
<feature type="region of interest" description="Disordered" evidence="7">
    <location>
        <begin position="475"/>
        <end position="515"/>
    </location>
</feature>
<reference evidence="11" key="1">
    <citation type="submission" date="2025-08" db="UniProtKB">
        <authorList>
            <consortium name="RefSeq"/>
        </authorList>
    </citation>
    <scope>IDENTIFICATION</scope>
    <source>
        <tissue evidence="11">Tentacle</tissue>
    </source>
</reference>
<protein>
    <submittedName>
        <fullName evidence="11">Uncharacterized protein LOC116301362</fullName>
    </submittedName>
</protein>
<evidence type="ECO:0000313" key="10">
    <source>
        <dbReference type="Proteomes" id="UP000515163"/>
    </source>
</evidence>
<dbReference type="InterPro" id="IPR036943">
    <property type="entry name" value="FN_type2_sf"/>
</dbReference>
<dbReference type="FunFam" id="2.10.10.10:FF:000009">
    <property type="entry name" value="Epididymal sperm-binding protein 1"/>
    <property type="match status" value="1"/>
</dbReference>
<comment type="caution">
    <text evidence="6">Lacks conserved residue(s) required for the propagation of feature annotation.</text>
</comment>
<dbReference type="PANTHER" id="PTHR22918">
    <property type="entry name" value="SEMINAL PLASMA PROTEIN"/>
    <property type="match status" value="1"/>
</dbReference>
<evidence type="ECO:0000256" key="8">
    <source>
        <dbReference type="SAM" id="SignalP"/>
    </source>
</evidence>
<proteinExistence type="inferred from homology"/>
<feature type="chain" id="PRO_5027590619" evidence="8">
    <location>
        <begin position="21"/>
        <end position="839"/>
    </location>
</feature>
<dbReference type="Pfam" id="PF05270">
    <property type="entry name" value="AbfB"/>
    <property type="match status" value="1"/>
</dbReference>
<dbReference type="Gene3D" id="2.80.10.50">
    <property type="match status" value="1"/>
</dbReference>
<dbReference type="OrthoDB" id="406838at2759"/>
<organism evidence="10 11">
    <name type="scientific">Actinia tenebrosa</name>
    <name type="common">Australian red waratah sea anemone</name>
    <dbReference type="NCBI Taxonomy" id="6105"/>
    <lineage>
        <taxon>Eukaryota</taxon>
        <taxon>Metazoa</taxon>
        <taxon>Cnidaria</taxon>
        <taxon>Anthozoa</taxon>
        <taxon>Hexacorallia</taxon>
        <taxon>Actiniaria</taxon>
        <taxon>Actiniidae</taxon>
        <taxon>Actinia</taxon>
    </lineage>
</organism>
<dbReference type="Gene3D" id="2.20.100.10">
    <property type="entry name" value="Thrombospondin type-1 (TSP1) repeat"/>
    <property type="match status" value="1"/>
</dbReference>
<dbReference type="InParanoid" id="A0A6P8IHG0"/>
<dbReference type="SMART" id="SM00059">
    <property type="entry name" value="FN2"/>
    <property type="match status" value="1"/>
</dbReference>
<dbReference type="SMART" id="SM00209">
    <property type="entry name" value="TSP1"/>
    <property type="match status" value="1"/>
</dbReference>
<keyword evidence="4" id="KW-0677">Repeat</keyword>
<dbReference type="RefSeq" id="XP_031566262.1">
    <property type="nucleotide sequence ID" value="XM_031710402.1"/>
</dbReference>
<keyword evidence="8" id="KW-0732">Signal</keyword>
<dbReference type="PROSITE" id="PS50092">
    <property type="entry name" value="TSP1"/>
    <property type="match status" value="1"/>
</dbReference>
<dbReference type="CDD" id="cd00062">
    <property type="entry name" value="FN2"/>
    <property type="match status" value="1"/>
</dbReference>
<dbReference type="GeneID" id="116301362"/>
<comment type="subcellular location">
    <subcellularLocation>
        <location evidence="1">Secreted</location>
    </subcellularLocation>
</comment>
<keyword evidence="10" id="KW-1185">Reference proteome</keyword>
<dbReference type="GO" id="GO:0009986">
    <property type="term" value="C:cell surface"/>
    <property type="evidence" value="ECO:0007669"/>
    <property type="project" value="TreeGrafter"/>
</dbReference>
<dbReference type="GO" id="GO:0005576">
    <property type="term" value="C:extracellular region"/>
    <property type="evidence" value="ECO:0007669"/>
    <property type="project" value="UniProtKB-SubCell"/>
</dbReference>
<name>A0A6P8IHG0_ACTTE</name>
<feature type="compositionally biased region" description="Basic and acidic residues" evidence="7">
    <location>
        <begin position="502"/>
        <end position="515"/>
    </location>
</feature>
<feature type="signal peptide" evidence="8">
    <location>
        <begin position="1"/>
        <end position="20"/>
    </location>
</feature>
<dbReference type="InterPro" id="IPR036195">
    <property type="entry name" value="AbfB_ABD_sf"/>
</dbReference>
<keyword evidence="5" id="KW-1015">Disulfide bond</keyword>
<feature type="compositionally biased region" description="Polar residues" evidence="7">
    <location>
        <begin position="476"/>
        <end position="486"/>
    </location>
</feature>
<gene>
    <name evidence="11" type="primary">LOC116301362</name>
</gene>
<dbReference type="InterPro" id="IPR036383">
    <property type="entry name" value="TSP1_rpt_sf"/>
</dbReference>
<evidence type="ECO:0000256" key="1">
    <source>
        <dbReference type="ARBA" id="ARBA00004613"/>
    </source>
</evidence>
<evidence type="ECO:0000256" key="5">
    <source>
        <dbReference type="ARBA" id="ARBA00023157"/>
    </source>
</evidence>
<dbReference type="PROSITE" id="PS00023">
    <property type="entry name" value="FN2_1"/>
    <property type="match status" value="1"/>
</dbReference>
<dbReference type="GO" id="GO:0046556">
    <property type="term" value="F:alpha-L-arabinofuranosidase activity"/>
    <property type="evidence" value="ECO:0007669"/>
    <property type="project" value="InterPro"/>
</dbReference>
<evidence type="ECO:0000313" key="11">
    <source>
        <dbReference type="RefSeq" id="XP_031566262.1"/>
    </source>
</evidence>
<evidence type="ECO:0000256" key="6">
    <source>
        <dbReference type="PROSITE-ProRule" id="PRU00479"/>
    </source>
</evidence>
<dbReference type="Gene3D" id="2.10.10.10">
    <property type="entry name" value="Fibronectin, type II, collagen-binding"/>
    <property type="match status" value="1"/>
</dbReference>
<dbReference type="PRINTS" id="PR00013">
    <property type="entry name" value="FNTYPEII"/>
</dbReference>
<keyword evidence="3" id="KW-0964">Secreted</keyword>
<dbReference type="SUPFAM" id="SSF110221">
    <property type="entry name" value="AbfB domain"/>
    <property type="match status" value="1"/>
</dbReference>
<comment type="similarity">
    <text evidence="2">Belongs to the seminal plasma protein family.</text>
</comment>
<evidence type="ECO:0000256" key="4">
    <source>
        <dbReference type="ARBA" id="ARBA00022737"/>
    </source>
</evidence>
<dbReference type="SUPFAM" id="SSF82895">
    <property type="entry name" value="TSP-1 type 1 repeat"/>
    <property type="match status" value="1"/>
</dbReference>
<dbReference type="GO" id="GO:0046373">
    <property type="term" value="P:L-arabinose metabolic process"/>
    <property type="evidence" value="ECO:0007669"/>
    <property type="project" value="InterPro"/>
</dbReference>
<dbReference type="InterPro" id="IPR013806">
    <property type="entry name" value="Kringle-like"/>
</dbReference>
<dbReference type="PROSITE" id="PS51092">
    <property type="entry name" value="FN2_2"/>
    <property type="match status" value="1"/>
</dbReference>
<dbReference type="KEGG" id="aten:116301362"/>
<dbReference type="InterPro" id="IPR007934">
    <property type="entry name" value="AbfB_ABD"/>
</dbReference>
<dbReference type="Pfam" id="PF00040">
    <property type="entry name" value="fn2"/>
    <property type="match status" value="1"/>
</dbReference>
<feature type="domain" description="Fibronectin type-II" evidence="9">
    <location>
        <begin position="708"/>
        <end position="755"/>
    </location>
</feature>
<evidence type="ECO:0000256" key="7">
    <source>
        <dbReference type="SAM" id="MobiDB-lite"/>
    </source>
</evidence>
<dbReference type="InterPro" id="IPR000562">
    <property type="entry name" value="FN_type2_dom"/>
</dbReference>
<evidence type="ECO:0000256" key="2">
    <source>
        <dbReference type="ARBA" id="ARBA00010011"/>
    </source>
</evidence>
<evidence type="ECO:0000259" key="9">
    <source>
        <dbReference type="PROSITE" id="PS51092"/>
    </source>
</evidence>
<dbReference type="Pfam" id="PF00090">
    <property type="entry name" value="TSP_1"/>
    <property type="match status" value="1"/>
</dbReference>
<evidence type="ECO:0000256" key="3">
    <source>
        <dbReference type="ARBA" id="ARBA00022525"/>
    </source>
</evidence>
<dbReference type="InterPro" id="IPR000884">
    <property type="entry name" value="TSP1_rpt"/>
</dbReference>